<proteinExistence type="predicted"/>
<dbReference type="Pfam" id="PF05305">
    <property type="entry name" value="DUF732"/>
    <property type="match status" value="1"/>
</dbReference>
<keyword evidence="4" id="KW-1185">Reference proteome</keyword>
<reference evidence="4" key="1">
    <citation type="submission" date="2016-10" db="EMBL/GenBank/DDBJ databases">
        <authorList>
            <person name="Varghese N."/>
            <person name="Submissions S."/>
        </authorList>
    </citation>
    <scope>NUCLEOTIDE SEQUENCE [LARGE SCALE GENOMIC DNA]</scope>
    <source>
        <strain evidence="4">CGMCC 4.3525</strain>
    </source>
</reference>
<feature type="domain" description="DUF732" evidence="2">
    <location>
        <begin position="53"/>
        <end position="124"/>
    </location>
</feature>
<dbReference type="Proteomes" id="UP000199352">
    <property type="component" value="Unassembled WGS sequence"/>
</dbReference>
<accession>A0A1H9TE94</accession>
<keyword evidence="1" id="KW-0732">Signal</keyword>
<evidence type="ECO:0000259" key="2">
    <source>
        <dbReference type="Pfam" id="PF05305"/>
    </source>
</evidence>
<feature type="signal peptide" evidence="1">
    <location>
        <begin position="1"/>
        <end position="27"/>
    </location>
</feature>
<dbReference type="OrthoDB" id="9976854at2"/>
<evidence type="ECO:0000313" key="3">
    <source>
        <dbReference type="EMBL" id="SER95426.1"/>
    </source>
</evidence>
<dbReference type="AlphaFoldDB" id="A0A1H9TE94"/>
<evidence type="ECO:0000313" key="4">
    <source>
        <dbReference type="Proteomes" id="UP000199352"/>
    </source>
</evidence>
<dbReference type="STRING" id="402600.SAMN05216188_11864"/>
<gene>
    <name evidence="3" type="ORF">SAMN05216188_11864</name>
</gene>
<evidence type="ECO:0000256" key="1">
    <source>
        <dbReference type="SAM" id="SignalP"/>
    </source>
</evidence>
<name>A0A1H9TE94_9PSEU</name>
<dbReference type="EMBL" id="FOFR01000018">
    <property type="protein sequence ID" value="SER95426.1"/>
    <property type="molecule type" value="Genomic_DNA"/>
</dbReference>
<dbReference type="InterPro" id="IPR007969">
    <property type="entry name" value="DUF732"/>
</dbReference>
<feature type="chain" id="PRO_5039552670" description="DUF732 domain-containing protein" evidence="1">
    <location>
        <begin position="28"/>
        <end position="133"/>
    </location>
</feature>
<sequence length="133" mass="13754">MQRRTMAVLAGAFALAGLAGGTAALLAANDQPVRAGTQSTATATEATPAANAKDTFVKMLRDQGVVHGPADEQIVYAEGDMYCRYFGEGLTVQQLMDNAGATGTAERAKSERVLSAAAATLCPQHAPKLMPQS</sequence>
<protein>
    <recommendedName>
        <fullName evidence="2">DUF732 domain-containing protein</fullName>
    </recommendedName>
</protein>
<organism evidence="3 4">
    <name type="scientific">Lentzea xinjiangensis</name>
    <dbReference type="NCBI Taxonomy" id="402600"/>
    <lineage>
        <taxon>Bacteria</taxon>
        <taxon>Bacillati</taxon>
        <taxon>Actinomycetota</taxon>
        <taxon>Actinomycetes</taxon>
        <taxon>Pseudonocardiales</taxon>
        <taxon>Pseudonocardiaceae</taxon>
        <taxon>Lentzea</taxon>
    </lineage>
</organism>